<evidence type="ECO:0000313" key="2">
    <source>
        <dbReference type="EMBL" id="GAA2378504.1"/>
    </source>
</evidence>
<comment type="caution">
    <text evidence="2">The sequence shown here is derived from an EMBL/GenBank/DDBJ whole genome shotgun (WGS) entry which is preliminary data.</text>
</comment>
<sequence length="276" mass="27688">MRDDFDAAIGVVPPSPIDVDKVIARGRRRAVVRRLATVGSGGAAAAAAVSAAVVLASGSTGGSGVGGPGGNGAGSNGATVAAPSVVDSPGPPSGVGASGTSQPNGPVARDRANYVETYLAQKLPQAITAHAPGVIIPAHAFNPKYMGTDTIPSNSYRAEANLQLQGRRGRLVVNLGTRGQGFHPPNECFAQGETGPCNVHTEADGTKVLQRVTNANGIRSNFVIVDHPDGQSIVLAADNQGGPGSQADPVLTLEQLVAIGHDSRLTPEPHSAVAGG</sequence>
<name>A0ABN3HF92_9ACTN</name>
<feature type="compositionally biased region" description="Low complexity" evidence="1">
    <location>
        <begin position="76"/>
        <end position="99"/>
    </location>
</feature>
<protein>
    <submittedName>
        <fullName evidence="2">Uncharacterized protein</fullName>
    </submittedName>
</protein>
<gene>
    <name evidence="2" type="ORF">GCM10010170_084610</name>
</gene>
<dbReference type="EMBL" id="BAAARV010000084">
    <property type="protein sequence ID" value="GAA2378504.1"/>
    <property type="molecule type" value="Genomic_DNA"/>
</dbReference>
<evidence type="ECO:0000256" key="1">
    <source>
        <dbReference type="SAM" id="MobiDB-lite"/>
    </source>
</evidence>
<dbReference type="Proteomes" id="UP001501444">
    <property type="component" value="Unassembled WGS sequence"/>
</dbReference>
<organism evidence="2 3">
    <name type="scientific">Dactylosporangium salmoneum</name>
    <dbReference type="NCBI Taxonomy" id="53361"/>
    <lineage>
        <taxon>Bacteria</taxon>
        <taxon>Bacillati</taxon>
        <taxon>Actinomycetota</taxon>
        <taxon>Actinomycetes</taxon>
        <taxon>Micromonosporales</taxon>
        <taxon>Micromonosporaceae</taxon>
        <taxon>Dactylosporangium</taxon>
    </lineage>
</organism>
<reference evidence="2 3" key="1">
    <citation type="journal article" date="2019" name="Int. J. Syst. Evol. Microbiol.">
        <title>The Global Catalogue of Microorganisms (GCM) 10K type strain sequencing project: providing services to taxonomists for standard genome sequencing and annotation.</title>
        <authorList>
            <consortium name="The Broad Institute Genomics Platform"/>
            <consortium name="The Broad Institute Genome Sequencing Center for Infectious Disease"/>
            <person name="Wu L."/>
            <person name="Ma J."/>
        </authorList>
    </citation>
    <scope>NUCLEOTIDE SEQUENCE [LARGE SCALE GENOMIC DNA]</scope>
    <source>
        <strain evidence="2 3">JCM 3272</strain>
    </source>
</reference>
<keyword evidence="3" id="KW-1185">Reference proteome</keyword>
<feature type="region of interest" description="Disordered" evidence="1">
    <location>
        <begin position="60"/>
        <end position="108"/>
    </location>
</feature>
<feature type="compositionally biased region" description="Gly residues" evidence="1">
    <location>
        <begin position="60"/>
        <end position="75"/>
    </location>
</feature>
<dbReference type="RefSeq" id="WP_344618300.1">
    <property type="nucleotide sequence ID" value="NZ_BAAARV010000084.1"/>
</dbReference>
<evidence type="ECO:0000313" key="3">
    <source>
        <dbReference type="Proteomes" id="UP001501444"/>
    </source>
</evidence>
<proteinExistence type="predicted"/>
<accession>A0ABN3HF92</accession>